<gene>
    <name evidence="3" type="ORF">ANCDUO_08473</name>
</gene>
<feature type="compositionally biased region" description="Polar residues" evidence="1">
    <location>
        <begin position="42"/>
        <end position="60"/>
    </location>
</feature>
<name>A0A0C2GQ88_9BILA</name>
<sequence length="132" mass="14220">MTVLSTNEAEQIVHDADDLAVIDTINSVLDRVEEDLLLEGTSHGTVSSAPAGETPSSGSLTKPDDKKPEENEAKIAANATSEESDRDIFKLKTIHFDSLKFSVVTQNLNGPCPLIALGLQDFLHLAMSLEML</sequence>
<dbReference type="Pfam" id="PF04424">
    <property type="entry name" value="MINDY_DUB"/>
    <property type="match status" value="1"/>
</dbReference>
<feature type="domain" description="MINDY deubiquitinase" evidence="2">
    <location>
        <begin position="88"/>
        <end position="117"/>
    </location>
</feature>
<dbReference type="Proteomes" id="UP000054047">
    <property type="component" value="Unassembled WGS sequence"/>
</dbReference>
<feature type="compositionally biased region" description="Basic and acidic residues" evidence="1">
    <location>
        <begin position="62"/>
        <end position="73"/>
    </location>
</feature>
<dbReference type="OrthoDB" id="10261212at2759"/>
<dbReference type="EMBL" id="KN730273">
    <property type="protein sequence ID" value="KIH61259.1"/>
    <property type="molecule type" value="Genomic_DNA"/>
</dbReference>
<dbReference type="GO" id="GO:0004843">
    <property type="term" value="F:cysteine-type deubiquitinase activity"/>
    <property type="evidence" value="ECO:0007669"/>
    <property type="project" value="InterPro"/>
</dbReference>
<reference evidence="3 4" key="1">
    <citation type="submission" date="2013-12" db="EMBL/GenBank/DDBJ databases">
        <title>Draft genome of the parsitic nematode Ancylostoma duodenale.</title>
        <authorList>
            <person name="Mitreva M."/>
        </authorList>
    </citation>
    <scope>NUCLEOTIDE SEQUENCE [LARGE SCALE GENOMIC DNA]</scope>
    <source>
        <strain evidence="3 4">Zhejiang</strain>
    </source>
</reference>
<proteinExistence type="predicted"/>
<dbReference type="InterPro" id="IPR033979">
    <property type="entry name" value="MINDY_domain"/>
</dbReference>
<dbReference type="GO" id="GO:1990380">
    <property type="term" value="F:K48-linked deubiquitinase activity"/>
    <property type="evidence" value="ECO:0007669"/>
    <property type="project" value="InterPro"/>
</dbReference>
<dbReference type="AlphaFoldDB" id="A0A0C2GQ88"/>
<keyword evidence="4" id="KW-1185">Reference proteome</keyword>
<evidence type="ECO:0000313" key="3">
    <source>
        <dbReference type="EMBL" id="KIH61259.1"/>
    </source>
</evidence>
<accession>A0A0C2GQ88</accession>
<evidence type="ECO:0000313" key="4">
    <source>
        <dbReference type="Proteomes" id="UP000054047"/>
    </source>
</evidence>
<evidence type="ECO:0000256" key="1">
    <source>
        <dbReference type="SAM" id="MobiDB-lite"/>
    </source>
</evidence>
<evidence type="ECO:0000259" key="2">
    <source>
        <dbReference type="Pfam" id="PF04424"/>
    </source>
</evidence>
<feature type="region of interest" description="Disordered" evidence="1">
    <location>
        <begin position="40"/>
        <end position="85"/>
    </location>
</feature>
<protein>
    <recommendedName>
        <fullName evidence="2">MINDY deubiquitinase domain-containing protein</fullName>
    </recommendedName>
</protein>
<organism evidence="3 4">
    <name type="scientific">Ancylostoma duodenale</name>
    <dbReference type="NCBI Taxonomy" id="51022"/>
    <lineage>
        <taxon>Eukaryota</taxon>
        <taxon>Metazoa</taxon>
        <taxon>Ecdysozoa</taxon>
        <taxon>Nematoda</taxon>
        <taxon>Chromadorea</taxon>
        <taxon>Rhabditida</taxon>
        <taxon>Rhabditina</taxon>
        <taxon>Rhabditomorpha</taxon>
        <taxon>Strongyloidea</taxon>
        <taxon>Ancylostomatidae</taxon>
        <taxon>Ancylostomatinae</taxon>
        <taxon>Ancylostoma</taxon>
    </lineage>
</organism>